<dbReference type="Proteomes" id="UP001595548">
    <property type="component" value="Unassembled WGS sequence"/>
</dbReference>
<dbReference type="PANTHER" id="PTHR40980:SF3">
    <property type="entry name" value="TONB-DEPENDENT RECEPTOR-LIKE BETA-BARREL DOMAIN-CONTAINING PROTEIN"/>
    <property type="match status" value="1"/>
</dbReference>
<dbReference type="CDD" id="cd01347">
    <property type="entry name" value="ligand_gated_channel"/>
    <property type="match status" value="1"/>
</dbReference>
<dbReference type="InterPro" id="IPR010104">
    <property type="entry name" value="TonB_rcpt_bac"/>
</dbReference>
<dbReference type="Gene3D" id="2.40.170.20">
    <property type="entry name" value="TonB-dependent receptor, beta-barrel domain"/>
    <property type="match status" value="1"/>
</dbReference>
<protein>
    <submittedName>
        <fullName evidence="6">TonB-dependent receptor</fullName>
    </submittedName>
</protein>
<evidence type="ECO:0000256" key="4">
    <source>
        <dbReference type="SAM" id="SignalP"/>
    </source>
</evidence>
<evidence type="ECO:0000259" key="5">
    <source>
        <dbReference type="Pfam" id="PF07715"/>
    </source>
</evidence>
<dbReference type="Gene3D" id="2.170.130.10">
    <property type="entry name" value="TonB-dependent receptor, plug domain"/>
    <property type="match status" value="1"/>
</dbReference>
<evidence type="ECO:0000313" key="6">
    <source>
        <dbReference type="EMBL" id="MFC3153952.1"/>
    </source>
</evidence>
<keyword evidence="3" id="KW-0998">Cell outer membrane</keyword>
<organism evidence="6 7">
    <name type="scientific">Gilvimarinus japonicus</name>
    <dbReference type="NCBI Taxonomy" id="1796469"/>
    <lineage>
        <taxon>Bacteria</taxon>
        <taxon>Pseudomonadati</taxon>
        <taxon>Pseudomonadota</taxon>
        <taxon>Gammaproteobacteria</taxon>
        <taxon>Cellvibrionales</taxon>
        <taxon>Cellvibrionaceae</taxon>
        <taxon>Gilvimarinus</taxon>
    </lineage>
</organism>
<dbReference type="InterPro" id="IPR037066">
    <property type="entry name" value="Plug_dom_sf"/>
</dbReference>
<comment type="subcellular location">
    <subcellularLocation>
        <location evidence="1">Cell outer membrane</location>
    </subcellularLocation>
</comment>
<dbReference type="NCBIfam" id="TIGR01782">
    <property type="entry name" value="TonB-Xanth-Caul"/>
    <property type="match status" value="1"/>
</dbReference>
<keyword evidence="7" id="KW-1185">Reference proteome</keyword>
<dbReference type="InterPro" id="IPR012910">
    <property type="entry name" value="Plug_dom"/>
</dbReference>
<feature type="signal peptide" evidence="4">
    <location>
        <begin position="1"/>
        <end position="25"/>
    </location>
</feature>
<keyword evidence="6" id="KW-0675">Receptor</keyword>
<gene>
    <name evidence="6" type="ORF">ACFOEB_01975</name>
</gene>
<dbReference type="Pfam" id="PF07715">
    <property type="entry name" value="Plug"/>
    <property type="match status" value="1"/>
</dbReference>
<keyword evidence="2" id="KW-0472">Membrane</keyword>
<dbReference type="EMBL" id="JBHRTL010000003">
    <property type="protein sequence ID" value="MFC3153952.1"/>
    <property type="molecule type" value="Genomic_DNA"/>
</dbReference>
<accession>A0ABV7HQN6</accession>
<evidence type="ECO:0000256" key="3">
    <source>
        <dbReference type="ARBA" id="ARBA00023237"/>
    </source>
</evidence>
<evidence type="ECO:0000256" key="1">
    <source>
        <dbReference type="ARBA" id="ARBA00004442"/>
    </source>
</evidence>
<keyword evidence="4" id="KW-0732">Signal</keyword>
<dbReference type="InterPro" id="IPR036942">
    <property type="entry name" value="Beta-barrel_TonB_sf"/>
</dbReference>
<dbReference type="RefSeq" id="WP_339617368.1">
    <property type="nucleotide sequence ID" value="NZ_AP031500.1"/>
</dbReference>
<name>A0ABV7HQN6_9GAMM</name>
<feature type="chain" id="PRO_5047302843" evidence="4">
    <location>
        <begin position="26"/>
        <end position="913"/>
    </location>
</feature>
<proteinExistence type="predicted"/>
<feature type="domain" description="TonB-dependent receptor plug" evidence="5">
    <location>
        <begin position="57"/>
        <end position="160"/>
    </location>
</feature>
<sequence length="913" mass="99035">MKSFTPKALTVALALASIHAAQVSAQQEPTNLDSESLEEVVVTGIRASLIKSQAVKENSTTIVEAITAEDIGKLPDPSIAETIARLPGLSARRVDGRASAISMRGLNEDYIATTFNGREQVSIGDNRGVDFSLYPAEIMGGVTVHKVASASLTTQGIAGVIDMQSVKPLATGEQVIKIGGLYEENSLGQLNPDGEDSGYRVTGSYIDQFADDTVGVAVTINSISSPNQEERWNAWGGTEWPTDDAGNIILGGAKPYVRSGIEDRNTIMGVLEYQPNDQLHITADALYIDYSVENILRGIEIPARWGAGITMDTLAVEDGFVTEGVINGVRPVVRNDYSRNDAELGAFGLNIEYNITDNTMVELDVSHSQVERDGWLMESYAGSGRGDGVGPADNIGFTMNDSNYGVTFSPGHDYSDPDLYMMGGALSWGGGNTLYDAADDQDGFISTIDLDDELSSFKLSVSHQFDGWVKSVEGGVYYTEREKVKRDSGTFLTLPSYPEMTRVPDEYLLPSASLEFIGMGNMLSYDAFGFYQDGNYIETSEDLTATFRATNSWSVSESVTTAYIQADFAGDLTNHIVLTGNVGVQAVNTDQSSNGNAASNDDQGLVVITPVSGGADYTDVLPSLSLNLNMFDDHWLRMGATKTMSRARMDRMNASLSYGFNEVLNTPSATIEASPWSANGGNPELRPQVANTYDLSYEYYFAADGYVSIAAFYKDLESWQVSTRTDYDFSAIAPPNGQVAEFNQGYYWQWDNADGGTIEGTELSVSLPGHLIHESMDGFGLTASATYLDSSIEVEGQEANIPGLSDSMYNLTAYYENYGWQLRASMRQRDDFPAELGYDADPVLIAGSTVVDAQIGYDFSESGIDALDGLTLSLQVYNLTDEPFSAYASGDPRLVRDYQVYGTNYLLSASYRF</sequence>
<comment type="caution">
    <text evidence="6">The sequence shown here is derived from an EMBL/GenBank/DDBJ whole genome shotgun (WGS) entry which is preliminary data.</text>
</comment>
<evidence type="ECO:0000313" key="7">
    <source>
        <dbReference type="Proteomes" id="UP001595548"/>
    </source>
</evidence>
<dbReference type="SUPFAM" id="SSF56935">
    <property type="entry name" value="Porins"/>
    <property type="match status" value="1"/>
</dbReference>
<reference evidence="7" key="1">
    <citation type="journal article" date="2019" name="Int. J. Syst. Evol. Microbiol.">
        <title>The Global Catalogue of Microorganisms (GCM) 10K type strain sequencing project: providing services to taxonomists for standard genome sequencing and annotation.</title>
        <authorList>
            <consortium name="The Broad Institute Genomics Platform"/>
            <consortium name="The Broad Institute Genome Sequencing Center for Infectious Disease"/>
            <person name="Wu L."/>
            <person name="Ma J."/>
        </authorList>
    </citation>
    <scope>NUCLEOTIDE SEQUENCE [LARGE SCALE GENOMIC DNA]</scope>
    <source>
        <strain evidence="7">KCTC 52141</strain>
    </source>
</reference>
<evidence type="ECO:0000256" key="2">
    <source>
        <dbReference type="ARBA" id="ARBA00023136"/>
    </source>
</evidence>
<dbReference type="PANTHER" id="PTHR40980">
    <property type="entry name" value="PLUG DOMAIN-CONTAINING PROTEIN"/>
    <property type="match status" value="1"/>
</dbReference>